<dbReference type="Pfam" id="PF24681">
    <property type="entry name" value="Kelch_KLHDC2_KLHL20_DRC7"/>
    <property type="match status" value="1"/>
</dbReference>
<accession>A0ABQ8UE86</accession>
<dbReference type="EMBL" id="JAPMOS010000044">
    <property type="protein sequence ID" value="KAJ4457573.1"/>
    <property type="molecule type" value="Genomic_DNA"/>
</dbReference>
<organism evidence="3 4">
    <name type="scientific">Paratrimastix pyriformis</name>
    <dbReference type="NCBI Taxonomy" id="342808"/>
    <lineage>
        <taxon>Eukaryota</taxon>
        <taxon>Metamonada</taxon>
        <taxon>Preaxostyla</taxon>
        <taxon>Paratrimastigidae</taxon>
        <taxon>Paratrimastix</taxon>
    </lineage>
</organism>
<dbReference type="Proteomes" id="UP001141327">
    <property type="component" value="Unassembled WGS sequence"/>
</dbReference>
<evidence type="ECO:0000313" key="3">
    <source>
        <dbReference type="EMBL" id="KAJ4457573.1"/>
    </source>
</evidence>
<dbReference type="PANTHER" id="PTHR46093:SF18">
    <property type="entry name" value="FIBRONECTIN TYPE-III DOMAIN-CONTAINING PROTEIN"/>
    <property type="match status" value="1"/>
</dbReference>
<dbReference type="InterPro" id="IPR015915">
    <property type="entry name" value="Kelch-typ_b-propeller"/>
</dbReference>
<keyword evidence="2" id="KW-0677">Repeat</keyword>
<evidence type="ECO:0000256" key="1">
    <source>
        <dbReference type="ARBA" id="ARBA00022441"/>
    </source>
</evidence>
<dbReference type="Gene3D" id="2.120.10.80">
    <property type="entry name" value="Kelch-type beta propeller"/>
    <property type="match status" value="1"/>
</dbReference>
<proteinExistence type="predicted"/>
<sequence length="217" mass="23733">MTTAWRQFSLKGTAPVRNSHSAAQYQNAMYIYGGSGTSTGDVLSLPLGPEVPFSQEREWKNLGTPFTDRYGHSSVVFGTSMYCFGGKKMAAISGGTRCNELIAYDFESKTWRDIPLAGDYPSPRSGHSAVVWHDQMYVFGGVARDDKSQEYFNDCYVFDFGSPPSARAMHSAVVWAGKMWVFAGLDSNERLADMHALDLGQQPATITPAPPPVPAPT</sequence>
<dbReference type="SUPFAM" id="SSF117281">
    <property type="entry name" value="Kelch motif"/>
    <property type="match status" value="1"/>
</dbReference>
<comment type="caution">
    <text evidence="3">The sequence shown here is derived from an EMBL/GenBank/DDBJ whole genome shotgun (WGS) entry which is preliminary data.</text>
</comment>
<dbReference type="PANTHER" id="PTHR46093">
    <property type="entry name" value="ACYL-COA-BINDING DOMAIN-CONTAINING PROTEIN 5"/>
    <property type="match status" value="1"/>
</dbReference>
<name>A0ABQ8UE86_9EUKA</name>
<evidence type="ECO:0000313" key="4">
    <source>
        <dbReference type="Proteomes" id="UP001141327"/>
    </source>
</evidence>
<evidence type="ECO:0000256" key="2">
    <source>
        <dbReference type="ARBA" id="ARBA00022737"/>
    </source>
</evidence>
<gene>
    <name evidence="3" type="ORF">PAPYR_6933</name>
</gene>
<keyword evidence="1" id="KW-0880">Kelch repeat</keyword>
<reference evidence="3" key="1">
    <citation type="journal article" date="2022" name="bioRxiv">
        <title>Genomics of Preaxostyla Flagellates Illuminates Evolutionary Transitions and the Path Towards Mitochondrial Loss.</title>
        <authorList>
            <person name="Novak L.V.F."/>
            <person name="Treitli S.C."/>
            <person name="Pyrih J."/>
            <person name="Halakuc P."/>
            <person name="Pipaliya S.V."/>
            <person name="Vacek V."/>
            <person name="Brzon O."/>
            <person name="Soukal P."/>
            <person name="Eme L."/>
            <person name="Dacks J.B."/>
            <person name="Karnkowska A."/>
            <person name="Elias M."/>
            <person name="Hampl V."/>
        </authorList>
    </citation>
    <scope>NUCLEOTIDE SEQUENCE</scope>
    <source>
        <strain evidence="3">RCP-MX</strain>
    </source>
</reference>
<protein>
    <submittedName>
        <fullName evidence="3">Kelch repeat</fullName>
    </submittedName>
</protein>
<keyword evidence="4" id="KW-1185">Reference proteome</keyword>